<keyword evidence="4" id="KW-0813">Transport</keyword>
<keyword evidence="4" id="KW-0187">Copper transport</keyword>
<feature type="transmembrane region" description="Helical" evidence="4">
    <location>
        <begin position="102"/>
        <end position="118"/>
    </location>
</feature>
<reference evidence="5" key="1">
    <citation type="journal article" date="2020" name="Stud. Mycol.">
        <title>101 Dothideomycetes genomes: a test case for predicting lifestyles and emergence of pathogens.</title>
        <authorList>
            <person name="Haridas S."/>
            <person name="Albert R."/>
            <person name="Binder M."/>
            <person name="Bloem J."/>
            <person name="Labutti K."/>
            <person name="Salamov A."/>
            <person name="Andreopoulos B."/>
            <person name="Baker S."/>
            <person name="Barry K."/>
            <person name="Bills G."/>
            <person name="Bluhm B."/>
            <person name="Cannon C."/>
            <person name="Castanera R."/>
            <person name="Culley D."/>
            <person name="Daum C."/>
            <person name="Ezra D."/>
            <person name="Gonzalez J."/>
            <person name="Henrissat B."/>
            <person name="Kuo A."/>
            <person name="Liang C."/>
            <person name="Lipzen A."/>
            <person name="Lutzoni F."/>
            <person name="Magnuson J."/>
            <person name="Mondo S."/>
            <person name="Nolan M."/>
            <person name="Ohm R."/>
            <person name="Pangilinan J."/>
            <person name="Park H.-J."/>
            <person name="Ramirez L."/>
            <person name="Alfaro M."/>
            <person name="Sun H."/>
            <person name="Tritt A."/>
            <person name="Yoshinaga Y."/>
            <person name="Zwiers L.-H."/>
            <person name="Turgeon B."/>
            <person name="Goodwin S."/>
            <person name="Spatafora J."/>
            <person name="Crous P."/>
            <person name="Grigoriev I."/>
        </authorList>
    </citation>
    <scope>NUCLEOTIDE SEQUENCE</scope>
    <source>
        <strain evidence="5">CBS 269.34</strain>
    </source>
</reference>
<dbReference type="OrthoDB" id="161814at2759"/>
<dbReference type="InterPro" id="IPR007274">
    <property type="entry name" value="Cop_transporter"/>
</dbReference>
<dbReference type="EMBL" id="MU004185">
    <property type="protein sequence ID" value="KAF2498395.1"/>
    <property type="molecule type" value="Genomic_DNA"/>
</dbReference>
<dbReference type="AlphaFoldDB" id="A0A6A6R111"/>
<dbReference type="PANTHER" id="PTHR12483">
    <property type="entry name" value="SOLUTE CARRIER FAMILY 31 COPPER TRANSPORTERS"/>
    <property type="match status" value="1"/>
</dbReference>
<gene>
    <name evidence="5" type="ORF">BU16DRAFT_536433</name>
</gene>
<accession>A0A6A6R111</accession>
<keyword evidence="1 4" id="KW-0812">Transmembrane</keyword>
<name>A0A6A6R111_9PEZI</name>
<evidence type="ECO:0000256" key="4">
    <source>
        <dbReference type="RuleBase" id="RU367022"/>
    </source>
</evidence>
<dbReference type="PANTHER" id="PTHR12483:SF115">
    <property type="entry name" value="COPPER TRANSPORT PROTEIN"/>
    <property type="match status" value="1"/>
</dbReference>
<keyword evidence="4" id="KW-0406">Ion transport</keyword>
<keyword evidence="4" id="KW-0186">Copper</keyword>
<proteinExistence type="inferred from homology"/>
<evidence type="ECO:0000256" key="2">
    <source>
        <dbReference type="ARBA" id="ARBA00022989"/>
    </source>
</evidence>
<protein>
    <recommendedName>
        <fullName evidence="4">Copper transport protein</fullName>
    </recommendedName>
</protein>
<feature type="transmembrane region" description="Helical" evidence="4">
    <location>
        <begin position="24"/>
        <end position="42"/>
    </location>
</feature>
<evidence type="ECO:0000313" key="6">
    <source>
        <dbReference type="Proteomes" id="UP000799750"/>
    </source>
</evidence>
<dbReference type="Proteomes" id="UP000799750">
    <property type="component" value="Unassembled WGS sequence"/>
</dbReference>
<keyword evidence="2 4" id="KW-1133">Transmembrane helix</keyword>
<evidence type="ECO:0000256" key="1">
    <source>
        <dbReference type="ARBA" id="ARBA00022692"/>
    </source>
</evidence>
<keyword evidence="3 4" id="KW-0472">Membrane</keyword>
<comment type="similarity">
    <text evidence="4">Belongs to the copper transporter (Ctr) (TC 1.A.56) family. SLC31A subfamily.</text>
</comment>
<sequence>MLFTWDTQDLCIVFRQWHVSGTFSLLWSLLAIVLLTAGYEAVREVSRRYEAYSNTPRRVDEATRRSVQAVERRNKMVNAAFYALQVFYSFFIMLLFMTYNGWVMLAVAVGAFIGYMTFGNSSATKSVACH</sequence>
<dbReference type="Pfam" id="PF04145">
    <property type="entry name" value="Ctr"/>
    <property type="match status" value="1"/>
</dbReference>
<organism evidence="5 6">
    <name type="scientific">Lophium mytilinum</name>
    <dbReference type="NCBI Taxonomy" id="390894"/>
    <lineage>
        <taxon>Eukaryota</taxon>
        <taxon>Fungi</taxon>
        <taxon>Dikarya</taxon>
        <taxon>Ascomycota</taxon>
        <taxon>Pezizomycotina</taxon>
        <taxon>Dothideomycetes</taxon>
        <taxon>Pleosporomycetidae</taxon>
        <taxon>Mytilinidiales</taxon>
        <taxon>Mytilinidiaceae</taxon>
        <taxon>Lophium</taxon>
    </lineage>
</organism>
<dbReference type="GO" id="GO:0016020">
    <property type="term" value="C:membrane"/>
    <property type="evidence" value="ECO:0007669"/>
    <property type="project" value="UniProtKB-SubCell"/>
</dbReference>
<comment type="subcellular location">
    <subcellularLocation>
        <location evidence="4">Membrane</location>
        <topology evidence="4">Multi-pass membrane protein</topology>
    </subcellularLocation>
</comment>
<keyword evidence="6" id="KW-1185">Reference proteome</keyword>
<dbReference type="GO" id="GO:0005375">
    <property type="term" value="F:copper ion transmembrane transporter activity"/>
    <property type="evidence" value="ECO:0007669"/>
    <property type="project" value="UniProtKB-UniRule"/>
</dbReference>
<evidence type="ECO:0000256" key="3">
    <source>
        <dbReference type="ARBA" id="ARBA00023136"/>
    </source>
</evidence>
<feature type="transmembrane region" description="Helical" evidence="4">
    <location>
        <begin position="79"/>
        <end position="96"/>
    </location>
</feature>
<evidence type="ECO:0000313" key="5">
    <source>
        <dbReference type="EMBL" id="KAF2498395.1"/>
    </source>
</evidence>